<name>A0AAV8ZYK6_ACOGR</name>
<evidence type="ECO:0000259" key="15">
    <source>
        <dbReference type="PROSITE" id="PS50927"/>
    </source>
</evidence>
<evidence type="ECO:0000256" key="13">
    <source>
        <dbReference type="SAM" id="SignalP"/>
    </source>
</evidence>
<dbReference type="InterPro" id="IPR000719">
    <property type="entry name" value="Prot_kinase_dom"/>
</dbReference>
<feature type="signal peptide" evidence="13">
    <location>
        <begin position="1"/>
        <end position="24"/>
    </location>
</feature>
<keyword evidence="6 17" id="KW-0418">Kinase</keyword>
<dbReference type="Gene3D" id="2.90.10.10">
    <property type="entry name" value="Bulb-type lectin domain"/>
    <property type="match status" value="1"/>
</dbReference>
<evidence type="ECO:0000256" key="4">
    <source>
        <dbReference type="ARBA" id="ARBA00022729"/>
    </source>
</evidence>
<keyword evidence="7" id="KW-0067">ATP-binding</keyword>
<keyword evidence="4 13" id="KW-0732">Signal</keyword>
<dbReference type="FunFam" id="3.30.200.20:FF:000195">
    <property type="entry name" value="G-type lectin S-receptor-like serine/threonine-protein kinase"/>
    <property type="match status" value="1"/>
</dbReference>
<comment type="catalytic activity">
    <reaction evidence="10">
        <text>L-threonyl-[protein] + ATP = O-phospho-L-threonyl-[protein] + ADP + H(+)</text>
        <dbReference type="Rhea" id="RHEA:46608"/>
        <dbReference type="Rhea" id="RHEA-COMP:11060"/>
        <dbReference type="Rhea" id="RHEA-COMP:11605"/>
        <dbReference type="ChEBI" id="CHEBI:15378"/>
        <dbReference type="ChEBI" id="CHEBI:30013"/>
        <dbReference type="ChEBI" id="CHEBI:30616"/>
        <dbReference type="ChEBI" id="CHEBI:61977"/>
        <dbReference type="ChEBI" id="CHEBI:456216"/>
        <dbReference type="EC" id="2.7.11.1"/>
    </reaction>
</comment>
<comment type="caution">
    <text evidence="17">The sequence shown here is derived from an EMBL/GenBank/DDBJ whole genome shotgun (WGS) entry which is preliminary data.</text>
</comment>
<evidence type="ECO:0000256" key="6">
    <source>
        <dbReference type="ARBA" id="ARBA00022777"/>
    </source>
</evidence>
<feature type="domain" description="Bulb-type lectin" evidence="15">
    <location>
        <begin position="25"/>
        <end position="147"/>
    </location>
</feature>
<evidence type="ECO:0000313" key="18">
    <source>
        <dbReference type="Proteomes" id="UP001179952"/>
    </source>
</evidence>
<keyword evidence="12" id="KW-0812">Transmembrane</keyword>
<dbReference type="CDD" id="cd01098">
    <property type="entry name" value="PAN_AP_plant"/>
    <property type="match status" value="1"/>
</dbReference>
<dbReference type="AlphaFoldDB" id="A0AAV8ZYK6"/>
<keyword evidence="9" id="KW-0325">Glycoprotein</keyword>
<dbReference type="InterPro" id="IPR036426">
    <property type="entry name" value="Bulb-type_lectin_dom_sf"/>
</dbReference>
<keyword evidence="2" id="KW-0723">Serine/threonine-protein kinase</keyword>
<dbReference type="InterPro" id="IPR011009">
    <property type="entry name" value="Kinase-like_dom_sf"/>
</dbReference>
<evidence type="ECO:0000256" key="1">
    <source>
        <dbReference type="ARBA" id="ARBA00012513"/>
    </source>
</evidence>
<evidence type="ECO:0000259" key="14">
    <source>
        <dbReference type="PROSITE" id="PS50011"/>
    </source>
</evidence>
<dbReference type="PROSITE" id="PS50948">
    <property type="entry name" value="PAN"/>
    <property type="match status" value="1"/>
</dbReference>
<gene>
    <name evidence="17" type="ORF">QJS04_geneDACA024782</name>
</gene>
<dbReference type="PROSITE" id="PS50011">
    <property type="entry name" value="PROTEIN_KINASE_DOM"/>
    <property type="match status" value="1"/>
</dbReference>
<keyword evidence="5" id="KW-0547">Nucleotide-binding</keyword>
<dbReference type="Pfam" id="PF07714">
    <property type="entry name" value="PK_Tyr_Ser-Thr"/>
    <property type="match status" value="1"/>
</dbReference>
<dbReference type="EMBL" id="JAUJYN010000060">
    <property type="protein sequence ID" value="KAK1257123.1"/>
    <property type="molecule type" value="Genomic_DNA"/>
</dbReference>
<evidence type="ECO:0000256" key="12">
    <source>
        <dbReference type="SAM" id="Phobius"/>
    </source>
</evidence>
<dbReference type="SUPFAM" id="SSF56112">
    <property type="entry name" value="Protein kinase-like (PK-like)"/>
    <property type="match status" value="1"/>
</dbReference>
<organism evidence="17 18">
    <name type="scientific">Acorus gramineus</name>
    <name type="common">Dwarf sweet flag</name>
    <dbReference type="NCBI Taxonomy" id="55184"/>
    <lineage>
        <taxon>Eukaryota</taxon>
        <taxon>Viridiplantae</taxon>
        <taxon>Streptophyta</taxon>
        <taxon>Embryophyta</taxon>
        <taxon>Tracheophyta</taxon>
        <taxon>Spermatophyta</taxon>
        <taxon>Magnoliopsida</taxon>
        <taxon>Liliopsida</taxon>
        <taxon>Acoraceae</taxon>
        <taxon>Acorus</taxon>
    </lineage>
</organism>
<sequence length="606" mass="67413">MSDQRLLLLLLLALLSTFAAPSTAGDSMTATETLSDNGRTLISSNELYALGFFSPNNSNKRYLGTWYQKIQVPTVFWVANRERPILDHTGVLNFTENGTLVLLNQTGTIFWSSSSATSTSTPVARLLDSGNLVLMDGAGDANVFAWQSFDHPTDTHMPGMKFGWDLRTGLNRYLTSWKSVDDPSPGDYRNAIELRGVPQSMTRDRRSVITFRAGPWNGLRWNGVPEQMNNTLYNYTYVSNNDEVYYMYQLLSDTVVTRLYLDPSGVMERPVWVKNTQSWTSFLSDPSEQCDTYGLCGPYGICNMDTIPICNCLNGFSPKSPSDWNLREAKGGCVRNTKLGCGEGGDGFSKLSDVKLPDASNVTVNETMGLDECARKCLMDCSCTAYATSNISSGIGCLNWVGELIDSRVFPRGGQDLYVRLAASDLDEGGQKKKKTPMGVIVAATVIPGILLLGVVIGYCLKRRRWWTRKLNRRGGANEYFRERRSGKETELPLFNLETVRNATNNFSASNVIGKGGYGPVYLGMLEEGQDVAVKRLSKTSIQGTEEFKNELTLIAKVQHRNLVRLLGCCIEGNEKMLIYEYMPNKSLDTFIFGLFSSHITNLYFC</sequence>
<dbReference type="InterPro" id="IPR000858">
    <property type="entry name" value="S_locus_glycoprot_dom"/>
</dbReference>
<evidence type="ECO:0000256" key="3">
    <source>
        <dbReference type="ARBA" id="ARBA00022679"/>
    </source>
</evidence>
<feature type="domain" description="Protein kinase" evidence="14">
    <location>
        <begin position="507"/>
        <end position="606"/>
    </location>
</feature>
<feature type="transmembrane region" description="Helical" evidence="12">
    <location>
        <begin position="438"/>
        <end position="461"/>
    </location>
</feature>
<dbReference type="GO" id="GO:0004674">
    <property type="term" value="F:protein serine/threonine kinase activity"/>
    <property type="evidence" value="ECO:0007669"/>
    <property type="project" value="UniProtKB-KW"/>
</dbReference>
<dbReference type="InterPro" id="IPR001245">
    <property type="entry name" value="Ser-Thr/Tyr_kinase_cat_dom"/>
</dbReference>
<dbReference type="SUPFAM" id="SSF51110">
    <property type="entry name" value="alpha-D-mannose-specific plant lectins"/>
    <property type="match status" value="1"/>
</dbReference>
<evidence type="ECO:0000313" key="17">
    <source>
        <dbReference type="EMBL" id="KAK1257123.1"/>
    </source>
</evidence>
<dbReference type="Pfam" id="PF08276">
    <property type="entry name" value="PAN_2"/>
    <property type="match status" value="1"/>
</dbReference>
<keyword evidence="18" id="KW-1185">Reference proteome</keyword>
<evidence type="ECO:0000256" key="5">
    <source>
        <dbReference type="ARBA" id="ARBA00022741"/>
    </source>
</evidence>
<evidence type="ECO:0000256" key="9">
    <source>
        <dbReference type="ARBA" id="ARBA00023180"/>
    </source>
</evidence>
<evidence type="ECO:0000256" key="8">
    <source>
        <dbReference type="ARBA" id="ARBA00023157"/>
    </source>
</evidence>
<dbReference type="InterPro" id="IPR001480">
    <property type="entry name" value="Bulb-type_lectin_dom"/>
</dbReference>
<dbReference type="InterPro" id="IPR003609">
    <property type="entry name" value="Pan_app"/>
</dbReference>
<dbReference type="EC" id="2.7.11.1" evidence="1"/>
<keyword evidence="3" id="KW-0808">Transferase</keyword>
<dbReference type="SMART" id="SM00473">
    <property type="entry name" value="PAN_AP"/>
    <property type="match status" value="1"/>
</dbReference>
<reference evidence="17" key="1">
    <citation type="journal article" date="2023" name="Nat. Commun.">
        <title>Diploid and tetraploid genomes of Acorus and the evolution of monocots.</title>
        <authorList>
            <person name="Ma L."/>
            <person name="Liu K.W."/>
            <person name="Li Z."/>
            <person name="Hsiao Y.Y."/>
            <person name="Qi Y."/>
            <person name="Fu T."/>
            <person name="Tang G.D."/>
            <person name="Zhang D."/>
            <person name="Sun W.H."/>
            <person name="Liu D.K."/>
            <person name="Li Y."/>
            <person name="Chen G.Z."/>
            <person name="Liu X.D."/>
            <person name="Liao X.Y."/>
            <person name="Jiang Y.T."/>
            <person name="Yu X."/>
            <person name="Hao Y."/>
            <person name="Huang J."/>
            <person name="Zhao X.W."/>
            <person name="Ke S."/>
            <person name="Chen Y.Y."/>
            <person name="Wu W.L."/>
            <person name="Hsu J.L."/>
            <person name="Lin Y.F."/>
            <person name="Huang M.D."/>
            <person name="Li C.Y."/>
            <person name="Huang L."/>
            <person name="Wang Z.W."/>
            <person name="Zhao X."/>
            <person name="Zhong W.Y."/>
            <person name="Peng D.H."/>
            <person name="Ahmad S."/>
            <person name="Lan S."/>
            <person name="Zhang J.S."/>
            <person name="Tsai W.C."/>
            <person name="Van de Peer Y."/>
            <person name="Liu Z.J."/>
        </authorList>
    </citation>
    <scope>NUCLEOTIDE SEQUENCE</scope>
    <source>
        <strain evidence="17">SCP</strain>
    </source>
</reference>
<dbReference type="GO" id="GO:0051707">
    <property type="term" value="P:response to other organism"/>
    <property type="evidence" value="ECO:0007669"/>
    <property type="project" value="UniProtKB-ARBA"/>
</dbReference>
<accession>A0AAV8ZYK6</accession>
<keyword evidence="8" id="KW-1015">Disulfide bond</keyword>
<dbReference type="CDD" id="cd00028">
    <property type="entry name" value="B_lectin"/>
    <property type="match status" value="1"/>
</dbReference>
<dbReference type="PROSITE" id="PS50927">
    <property type="entry name" value="BULB_LECTIN"/>
    <property type="match status" value="1"/>
</dbReference>
<evidence type="ECO:0000259" key="16">
    <source>
        <dbReference type="PROSITE" id="PS50948"/>
    </source>
</evidence>
<evidence type="ECO:0000256" key="11">
    <source>
        <dbReference type="ARBA" id="ARBA00048679"/>
    </source>
</evidence>
<dbReference type="PANTHER" id="PTHR32444:SF183">
    <property type="entry name" value="APPLE DOMAIN-CONTAINING PROTEIN"/>
    <property type="match status" value="1"/>
</dbReference>
<dbReference type="Gene3D" id="3.30.200.20">
    <property type="entry name" value="Phosphorylase Kinase, domain 1"/>
    <property type="match status" value="1"/>
</dbReference>
<dbReference type="PANTHER" id="PTHR32444">
    <property type="entry name" value="BULB-TYPE LECTIN DOMAIN-CONTAINING PROTEIN"/>
    <property type="match status" value="1"/>
</dbReference>
<protein>
    <recommendedName>
        <fullName evidence="1">non-specific serine/threonine protein kinase</fullName>
        <ecNumber evidence="1">2.7.11.1</ecNumber>
    </recommendedName>
</protein>
<dbReference type="Proteomes" id="UP001179952">
    <property type="component" value="Unassembled WGS sequence"/>
</dbReference>
<dbReference type="GO" id="GO:0048544">
    <property type="term" value="P:recognition of pollen"/>
    <property type="evidence" value="ECO:0007669"/>
    <property type="project" value="InterPro"/>
</dbReference>
<evidence type="ECO:0000256" key="7">
    <source>
        <dbReference type="ARBA" id="ARBA00022840"/>
    </source>
</evidence>
<dbReference type="SMART" id="SM00108">
    <property type="entry name" value="B_lectin"/>
    <property type="match status" value="1"/>
</dbReference>
<dbReference type="Pfam" id="PF01453">
    <property type="entry name" value="B_lectin"/>
    <property type="match status" value="1"/>
</dbReference>
<feature type="chain" id="PRO_5043888698" description="non-specific serine/threonine protein kinase" evidence="13">
    <location>
        <begin position="25"/>
        <end position="606"/>
    </location>
</feature>
<reference evidence="17" key="2">
    <citation type="submission" date="2023-06" db="EMBL/GenBank/DDBJ databases">
        <authorList>
            <person name="Ma L."/>
            <person name="Liu K.-W."/>
            <person name="Li Z."/>
            <person name="Hsiao Y.-Y."/>
            <person name="Qi Y."/>
            <person name="Fu T."/>
            <person name="Tang G."/>
            <person name="Zhang D."/>
            <person name="Sun W.-H."/>
            <person name="Liu D.-K."/>
            <person name="Li Y."/>
            <person name="Chen G.-Z."/>
            <person name="Liu X.-D."/>
            <person name="Liao X.-Y."/>
            <person name="Jiang Y.-T."/>
            <person name="Yu X."/>
            <person name="Hao Y."/>
            <person name="Huang J."/>
            <person name="Zhao X.-W."/>
            <person name="Ke S."/>
            <person name="Chen Y.-Y."/>
            <person name="Wu W.-L."/>
            <person name="Hsu J.-L."/>
            <person name="Lin Y.-F."/>
            <person name="Huang M.-D."/>
            <person name="Li C.-Y."/>
            <person name="Huang L."/>
            <person name="Wang Z.-W."/>
            <person name="Zhao X."/>
            <person name="Zhong W.-Y."/>
            <person name="Peng D.-H."/>
            <person name="Ahmad S."/>
            <person name="Lan S."/>
            <person name="Zhang J.-S."/>
            <person name="Tsai W.-C."/>
            <person name="Van De Peer Y."/>
            <person name="Liu Z.-J."/>
        </authorList>
    </citation>
    <scope>NUCLEOTIDE SEQUENCE</scope>
    <source>
        <strain evidence="17">SCP</strain>
        <tissue evidence="17">Leaves</tissue>
    </source>
</reference>
<comment type="catalytic activity">
    <reaction evidence="11">
        <text>L-seryl-[protein] + ATP = O-phospho-L-seryl-[protein] + ADP + H(+)</text>
        <dbReference type="Rhea" id="RHEA:17989"/>
        <dbReference type="Rhea" id="RHEA-COMP:9863"/>
        <dbReference type="Rhea" id="RHEA-COMP:11604"/>
        <dbReference type="ChEBI" id="CHEBI:15378"/>
        <dbReference type="ChEBI" id="CHEBI:29999"/>
        <dbReference type="ChEBI" id="CHEBI:30616"/>
        <dbReference type="ChEBI" id="CHEBI:83421"/>
        <dbReference type="ChEBI" id="CHEBI:456216"/>
        <dbReference type="EC" id="2.7.11.1"/>
    </reaction>
</comment>
<dbReference type="FunFam" id="2.90.10.10:FF:000005">
    <property type="entry name" value="G-type lectin S-receptor-like serine/threonine-protein kinase"/>
    <property type="match status" value="1"/>
</dbReference>
<evidence type="ECO:0000256" key="2">
    <source>
        <dbReference type="ARBA" id="ARBA00022527"/>
    </source>
</evidence>
<feature type="domain" description="Apple" evidence="16">
    <location>
        <begin position="341"/>
        <end position="422"/>
    </location>
</feature>
<keyword evidence="12" id="KW-0472">Membrane</keyword>
<evidence type="ECO:0000256" key="10">
    <source>
        <dbReference type="ARBA" id="ARBA00047899"/>
    </source>
</evidence>
<dbReference type="GO" id="GO:0005524">
    <property type="term" value="F:ATP binding"/>
    <property type="evidence" value="ECO:0007669"/>
    <property type="project" value="UniProtKB-KW"/>
</dbReference>
<dbReference type="Pfam" id="PF00954">
    <property type="entry name" value="S_locus_glycop"/>
    <property type="match status" value="1"/>
</dbReference>
<proteinExistence type="predicted"/>
<keyword evidence="12" id="KW-1133">Transmembrane helix</keyword>